<dbReference type="EMBL" id="QAID01000031">
    <property type="protein sequence ID" value="MDN4577271.1"/>
    <property type="molecule type" value="Genomic_DNA"/>
</dbReference>
<dbReference type="AlphaFoldDB" id="A0AAW7MI24"/>
<dbReference type="Proteomes" id="UP001172788">
    <property type="component" value="Unassembled WGS sequence"/>
</dbReference>
<evidence type="ECO:0000313" key="3">
    <source>
        <dbReference type="Proteomes" id="UP001172788"/>
    </source>
</evidence>
<accession>A0AAW7MI24</accession>
<reference evidence="1" key="1">
    <citation type="submission" date="2018-04" db="EMBL/GenBank/DDBJ databases">
        <authorList>
            <person name="Jy Z."/>
        </authorList>
    </citation>
    <scope>NUCLEOTIDE SEQUENCE</scope>
    <source>
        <strain evidence="2">AS13</strain>
        <strain evidence="1">LA18</strain>
    </source>
</reference>
<evidence type="ECO:0000313" key="2">
    <source>
        <dbReference type="EMBL" id="MDN4577271.1"/>
    </source>
</evidence>
<gene>
    <name evidence="1" type="ORF">DBA34_03550</name>
    <name evidence="2" type="ORF">DBB29_03940</name>
</gene>
<evidence type="ECO:0000313" key="1">
    <source>
        <dbReference type="EMBL" id="MDN4572345.1"/>
    </source>
</evidence>
<keyword evidence="3" id="KW-1185">Reference proteome</keyword>
<name>A0AAW7MI24_9BURK</name>
<evidence type="ECO:0000313" key="4">
    <source>
        <dbReference type="Proteomes" id="UP001172791"/>
    </source>
</evidence>
<protein>
    <recommendedName>
        <fullName evidence="5">Integrase</fullName>
    </recommendedName>
</protein>
<proteinExistence type="predicted"/>
<sequence>MSGRDPNATGFSDPNDGIQGIHRGRYLFETVAEVQDYATKWLWSYNHERSNLALGGILRNNDRPSWPSLYFQRPLEMGGIPKENPY</sequence>
<comment type="caution">
    <text evidence="1">The sequence shown here is derived from an EMBL/GenBank/DDBJ whole genome shotgun (WGS) entry which is preliminary data.</text>
</comment>
<organism evidence="1 4">
    <name type="scientific">Pandoraea cepalis</name>
    <dbReference type="NCBI Taxonomy" id="2508294"/>
    <lineage>
        <taxon>Bacteria</taxon>
        <taxon>Pseudomonadati</taxon>
        <taxon>Pseudomonadota</taxon>
        <taxon>Betaproteobacteria</taxon>
        <taxon>Burkholderiales</taxon>
        <taxon>Burkholderiaceae</taxon>
        <taxon>Pandoraea</taxon>
    </lineage>
</organism>
<evidence type="ECO:0008006" key="5">
    <source>
        <dbReference type="Google" id="ProtNLM"/>
    </source>
</evidence>
<dbReference type="EMBL" id="QAIC01000028">
    <property type="protein sequence ID" value="MDN4572345.1"/>
    <property type="molecule type" value="Genomic_DNA"/>
</dbReference>
<dbReference type="Proteomes" id="UP001172791">
    <property type="component" value="Unassembled WGS sequence"/>
</dbReference>